<proteinExistence type="predicted"/>
<gene>
    <name evidence="1" type="ORF">AYBTSS11_LOCUS16989</name>
</gene>
<organism evidence="1 2">
    <name type="scientific">Sphenostylis stenocarpa</name>
    <dbReference type="NCBI Taxonomy" id="92480"/>
    <lineage>
        <taxon>Eukaryota</taxon>
        <taxon>Viridiplantae</taxon>
        <taxon>Streptophyta</taxon>
        <taxon>Embryophyta</taxon>
        <taxon>Tracheophyta</taxon>
        <taxon>Spermatophyta</taxon>
        <taxon>Magnoliopsida</taxon>
        <taxon>eudicotyledons</taxon>
        <taxon>Gunneridae</taxon>
        <taxon>Pentapetalae</taxon>
        <taxon>rosids</taxon>
        <taxon>fabids</taxon>
        <taxon>Fabales</taxon>
        <taxon>Fabaceae</taxon>
        <taxon>Papilionoideae</taxon>
        <taxon>50 kb inversion clade</taxon>
        <taxon>NPAAA clade</taxon>
        <taxon>indigoferoid/millettioid clade</taxon>
        <taxon>Phaseoleae</taxon>
        <taxon>Sphenostylis</taxon>
    </lineage>
</organism>
<dbReference type="Proteomes" id="UP001189624">
    <property type="component" value="Chromosome 5"/>
</dbReference>
<dbReference type="AlphaFoldDB" id="A0AA86SJF7"/>
<evidence type="ECO:0000313" key="2">
    <source>
        <dbReference type="Proteomes" id="UP001189624"/>
    </source>
</evidence>
<protein>
    <submittedName>
        <fullName evidence="1">Uncharacterized protein</fullName>
    </submittedName>
</protein>
<dbReference type="EMBL" id="OY731402">
    <property type="protein sequence ID" value="CAJ1957047.1"/>
    <property type="molecule type" value="Genomic_DNA"/>
</dbReference>
<keyword evidence="2" id="KW-1185">Reference proteome</keyword>
<dbReference type="Gramene" id="rna-AYBTSS11_LOCUS16989">
    <property type="protein sequence ID" value="CAJ1957047.1"/>
    <property type="gene ID" value="gene-AYBTSS11_LOCUS16989"/>
</dbReference>
<evidence type="ECO:0000313" key="1">
    <source>
        <dbReference type="EMBL" id="CAJ1957047.1"/>
    </source>
</evidence>
<sequence>MEDLESGSSGTPAIEFHDFVHGLFFGSVDLFHLQTPSWSFKASTAPMLDATTHPLVDALMLIDYLKPLTVSEMEEMRNRDKEKDKPAIRKLKVFSFS</sequence>
<name>A0AA86SJF7_9FABA</name>
<reference evidence="1" key="1">
    <citation type="submission" date="2023-10" db="EMBL/GenBank/DDBJ databases">
        <authorList>
            <person name="Domelevo Entfellner J.-B."/>
        </authorList>
    </citation>
    <scope>NUCLEOTIDE SEQUENCE</scope>
</reference>
<accession>A0AA86SJF7</accession>